<organism evidence="1 2">
    <name type="scientific">Pedobacter ginsenosidimutans</name>
    <dbReference type="NCBI Taxonomy" id="687842"/>
    <lineage>
        <taxon>Bacteria</taxon>
        <taxon>Pseudomonadati</taxon>
        <taxon>Bacteroidota</taxon>
        <taxon>Sphingobacteriia</taxon>
        <taxon>Sphingobacteriales</taxon>
        <taxon>Sphingobacteriaceae</taxon>
        <taxon>Pedobacter</taxon>
    </lineage>
</organism>
<dbReference type="AlphaFoldDB" id="A0A0T5VT26"/>
<comment type="caution">
    <text evidence="1">The sequence shown here is derived from an EMBL/GenBank/DDBJ whole genome shotgun (WGS) entry which is preliminary data.</text>
</comment>
<reference evidence="1 2" key="1">
    <citation type="submission" date="2015-11" db="EMBL/GenBank/DDBJ databases">
        <title>Sequence of Pedobacter ginsenosidimutans.</title>
        <authorList>
            <person name="Carson E."/>
            <person name="Keyser V."/>
            <person name="Newman J."/>
            <person name="Miller J."/>
        </authorList>
    </citation>
    <scope>NUCLEOTIDE SEQUENCE [LARGE SCALE GENOMIC DNA]</scope>
    <source>
        <strain evidence="1 2">KACC 14530</strain>
    </source>
</reference>
<keyword evidence="2" id="KW-1185">Reference proteome</keyword>
<evidence type="ECO:0000313" key="2">
    <source>
        <dbReference type="Proteomes" id="UP000051950"/>
    </source>
</evidence>
<protein>
    <submittedName>
        <fullName evidence="1">Uncharacterized protein</fullName>
    </submittedName>
</protein>
<gene>
    <name evidence="1" type="ORF">ASU31_04765</name>
</gene>
<dbReference type="Proteomes" id="UP000051950">
    <property type="component" value="Unassembled WGS sequence"/>
</dbReference>
<evidence type="ECO:0000313" key="1">
    <source>
        <dbReference type="EMBL" id="KRT16994.1"/>
    </source>
</evidence>
<accession>A0A0T5VT26</accession>
<proteinExistence type="predicted"/>
<dbReference type="EMBL" id="LMZQ01000003">
    <property type="protein sequence ID" value="KRT16994.1"/>
    <property type="molecule type" value="Genomic_DNA"/>
</dbReference>
<name>A0A0T5VT26_9SPHI</name>
<sequence>MGKAIAEAMGSDSPAIRFISLRSMPASIRFRWRSLFYYLGLQGAEPVLGAQGLLFLNPVVTKILFIA</sequence>